<reference evidence="1" key="1">
    <citation type="submission" date="2022-11" db="EMBL/GenBank/DDBJ databases">
        <title>Minimal conservation of predation-associated metabolite biosynthetic gene clusters underscores biosynthetic potential of Myxococcota including descriptions for ten novel species: Archangium lansinium sp. nov., Myxococcus landrumus sp. nov., Nannocystis bai.</title>
        <authorList>
            <person name="Ahearne A."/>
            <person name="Stevens C."/>
            <person name="Phillips K."/>
        </authorList>
    </citation>
    <scope>NUCLEOTIDE SEQUENCE</scope>
    <source>
        <strain evidence="1">Na p29</strain>
    </source>
</reference>
<gene>
    <name evidence="1" type="ORF">OV079_52335</name>
</gene>
<evidence type="ECO:0000313" key="2">
    <source>
        <dbReference type="Proteomes" id="UP001150924"/>
    </source>
</evidence>
<sequence>MNKLKNSCFLLASTLTLAVGCDEPRAGEFDDFDDFGVGTAFRCEGSDCPPPVLGNTSLIGDHPMSNLKEALNVDAANYSAEIRITGGTGLHDAIPRAITEIDVKEDGQLKLKLGTFGWIDGEWVEGAVFNLLVTPHDPSEPAFTGRLKIQDAECEPGQYRPEMTMCRYTFVTDVEPYDDELYPETTKGSGWYHTCPDNDEGGTLGAAYRFSSVLNHEVSLGYTAVGGPTIDLAPGTFINGCINGAVSKGQYRLNVFYEPGMYRGLQASQRTAMLRMWMAWHDNKPQTEPGNLISPHDPIGGLFTWTADPAWQIEGAYTATGASCRGGALATGVHREYLNPVTNLSGWSALPHCNTATKVAEFGVLGVKVHN</sequence>
<comment type="caution">
    <text evidence="1">The sequence shown here is derived from an EMBL/GenBank/DDBJ whole genome shotgun (WGS) entry which is preliminary data.</text>
</comment>
<dbReference type="PROSITE" id="PS51257">
    <property type="entry name" value="PROKAR_LIPOPROTEIN"/>
    <property type="match status" value="1"/>
</dbReference>
<organism evidence="1 2">
    <name type="scientific">Nannocystis pusilla</name>
    <dbReference type="NCBI Taxonomy" id="889268"/>
    <lineage>
        <taxon>Bacteria</taxon>
        <taxon>Pseudomonadati</taxon>
        <taxon>Myxococcota</taxon>
        <taxon>Polyangia</taxon>
        <taxon>Nannocystales</taxon>
        <taxon>Nannocystaceae</taxon>
        <taxon>Nannocystis</taxon>
    </lineage>
</organism>
<evidence type="ECO:0000313" key="1">
    <source>
        <dbReference type="EMBL" id="MCY1013978.1"/>
    </source>
</evidence>
<accession>A0A9X3J5D0</accession>
<name>A0A9X3J5D0_9BACT</name>
<dbReference type="Proteomes" id="UP001150924">
    <property type="component" value="Unassembled WGS sequence"/>
</dbReference>
<dbReference type="RefSeq" id="WP_267778173.1">
    <property type="nucleotide sequence ID" value="NZ_JAPNKE010000002.1"/>
</dbReference>
<proteinExistence type="predicted"/>
<keyword evidence="2" id="KW-1185">Reference proteome</keyword>
<protein>
    <submittedName>
        <fullName evidence="1">ADYC domain-containing protein</fullName>
    </submittedName>
</protein>
<dbReference type="EMBL" id="JAPNKE010000002">
    <property type="protein sequence ID" value="MCY1013978.1"/>
    <property type="molecule type" value="Genomic_DNA"/>
</dbReference>
<dbReference type="AlphaFoldDB" id="A0A9X3J5D0"/>